<evidence type="ECO:0000313" key="2">
    <source>
        <dbReference type="Proteomes" id="UP000092460"/>
    </source>
</evidence>
<accession>A0A1B0AKF5</accession>
<dbReference type="EMBL" id="JXJN01025163">
    <property type="status" value="NOT_ANNOTATED_CDS"/>
    <property type="molecule type" value="Genomic_DNA"/>
</dbReference>
<dbReference type="AlphaFoldDB" id="A0A1B0AKF5"/>
<evidence type="ECO:0000313" key="1">
    <source>
        <dbReference type="EnsemblMetazoa" id="GPPI031137-PA"/>
    </source>
</evidence>
<proteinExistence type="predicted"/>
<keyword evidence="2" id="KW-1185">Reference proteome</keyword>
<organism evidence="1 2">
    <name type="scientific">Glossina palpalis gambiensis</name>
    <dbReference type="NCBI Taxonomy" id="67801"/>
    <lineage>
        <taxon>Eukaryota</taxon>
        <taxon>Metazoa</taxon>
        <taxon>Ecdysozoa</taxon>
        <taxon>Arthropoda</taxon>
        <taxon>Hexapoda</taxon>
        <taxon>Insecta</taxon>
        <taxon>Pterygota</taxon>
        <taxon>Neoptera</taxon>
        <taxon>Endopterygota</taxon>
        <taxon>Diptera</taxon>
        <taxon>Brachycera</taxon>
        <taxon>Muscomorpha</taxon>
        <taxon>Hippoboscoidea</taxon>
        <taxon>Glossinidae</taxon>
        <taxon>Glossina</taxon>
    </lineage>
</organism>
<sequence length="230" mass="25743">MKSGEPSRKLAASLQGSLTIAMSVPARDLFIPFIEFVFIPYTGDKEFIAAAISSLSVTSSKPFMTTVFPLSRSLIFACPYFKPPSHVSRECCLTFFMRRSEMLSVLLMTKLTTSIRDANFRCILALACELSPHIDLCFMKYKRGALAFNNFGNNAVRGCILVAVYLGSTSFRKTKHSYRGPCYEVSCLSNNDDIYDVWKIFSISPKNLACNCHANFVALKLAVIKFQIIF</sequence>
<name>A0A1B0AKF5_9MUSC</name>
<reference evidence="1" key="2">
    <citation type="submission" date="2020-05" db="UniProtKB">
        <authorList>
            <consortium name="EnsemblMetazoa"/>
        </authorList>
    </citation>
    <scope>IDENTIFICATION</scope>
    <source>
        <strain evidence="1">IAEA</strain>
    </source>
</reference>
<dbReference type="EMBL" id="JXJN01014928">
    <property type="status" value="NOT_ANNOTATED_CDS"/>
    <property type="molecule type" value="Genomic_DNA"/>
</dbReference>
<protein>
    <submittedName>
        <fullName evidence="1">Uncharacterized protein</fullName>
    </submittedName>
</protein>
<dbReference type="VEuPathDB" id="VectorBase:GPPI000079"/>
<dbReference type="EnsemblMetazoa" id="GPPI000079-RA">
    <property type="protein sequence ID" value="GPPI000079-PA"/>
    <property type="gene ID" value="GPPI000079"/>
</dbReference>
<dbReference type="Proteomes" id="UP000092460">
    <property type="component" value="Unassembled WGS sequence"/>
</dbReference>
<reference evidence="2" key="1">
    <citation type="submission" date="2015-01" db="EMBL/GenBank/DDBJ databases">
        <authorList>
            <person name="Aksoy S."/>
            <person name="Warren W."/>
            <person name="Wilson R.K."/>
        </authorList>
    </citation>
    <scope>NUCLEOTIDE SEQUENCE [LARGE SCALE GENOMIC DNA]</scope>
    <source>
        <strain evidence="2">IAEA</strain>
    </source>
</reference>
<dbReference type="EnsemblMetazoa" id="GPPI031137-RA">
    <property type="protein sequence ID" value="GPPI031137-PA"/>
    <property type="gene ID" value="GPPI031137"/>
</dbReference>
<dbReference type="VEuPathDB" id="VectorBase:GPPI031137"/>